<keyword evidence="4" id="KW-0808">Transferase</keyword>
<accession>A0ABU9ABK6</accession>
<comment type="caution">
    <text evidence="12">The sequence shown here is derived from an EMBL/GenBank/DDBJ whole genome shotgun (WGS) entry which is preliminary data.</text>
</comment>
<dbReference type="InterPro" id="IPR050482">
    <property type="entry name" value="Sensor_HK_TwoCompSys"/>
</dbReference>
<dbReference type="SUPFAM" id="SSF55874">
    <property type="entry name" value="ATPase domain of HSP90 chaperone/DNA topoisomerase II/histidine kinase"/>
    <property type="match status" value="1"/>
</dbReference>
<evidence type="ECO:0000256" key="7">
    <source>
        <dbReference type="ARBA" id="ARBA00022840"/>
    </source>
</evidence>
<keyword evidence="9" id="KW-0472">Membrane</keyword>
<dbReference type="CDD" id="cd16917">
    <property type="entry name" value="HATPase_UhpB-NarQ-NarX-like"/>
    <property type="match status" value="1"/>
</dbReference>
<keyword evidence="9" id="KW-0812">Transmembrane</keyword>
<dbReference type="InterPro" id="IPR003594">
    <property type="entry name" value="HATPase_dom"/>
</dbReference>
<keyword evidence="8" id="KW-0902">Two-component regulatory system</keyword>
<evidence type="ECO:0000259" key="11">
    <source>
        <dbReference type="SMART" id="SM00387"/>
    </source>
</evidence>
<evidence type="ECO:0000256" key="4">
    <source>
        <dbReference type="ARBA" id="ARBA00022679"/>
    </source>
</evidence>
<dbReference type="PANTHER" id="PTHR24421">
    <property type="entry name" value="NITRATE/NITRITE SENSOR PROTEIN NARX-RELATED"/>
    <property type="match status" value="1"/>
</dbReference>
<dbReference type="PANTHER" id="PTHR24421:SF10">
    <property type="entry name" value="NITRATE_NITRITE SENSOR PROTEIN NARQ"/>
    <property type="match status" value="1"/>
</dbReference>
<evidence type="ECO:0000256" key="5">
    <source>
        <dbReference type="ARBA" id="ARBA00022741"/>
    </source>
</evidence>
<keyword evidence="13" id="KW-1185">Reference proteome</keyword>
<sequence length="378" mass="39561">MRLPKPSMPWAFAVPAAGLCAAAVLAEAGGDPEGVGLVPSTWGLAAFVAAVFLLAARVPVAGPPLMLVPFVWPPLFGGGAGGAQLIALMLLLGHLGYRCTARIALGVYAATAGAAGLYVGIWLGSPWEIAFYPFVLGAATAMGVLLRREELRSAQLRAMTAELAAQRDALAEAAVAQERVRISRELHDAVAHTVSVMTLQAGVVRRRMPDGSAERTALESVEQLGRRSVDELRRVVGLLREEAPGAAEPAPSLARLEELAADVRAAGTPVVVDVRGRLRDLPDDLDRSAYRIVQEALSNTVRHAGTATAHVVVDHSDGTLVVSVHDDGTGAPGPDRSGYGLIGMRERVELFGGELTTGPRPGGGFAVHARFPLERGTP</sequence>
<keyword evidence="7" id="KW-0067">ATP-binding</keyword>
<reference evidence="12 13" key="1">
    <citation type="submission" date="2024-03" db="EMBL/GenBank/DDBJ databases">
        <title>Draft genome sequence of Pseudonocardia carboxydivorans JCM 14827.</title>
        <authorList>
            <person name="Duangmal K."/>
        </authorList>
    </citation>
    <scope>NUCLEOTIDE SEQUENCE [LARGE SCALE GENOMIC DNA]</scope>
    <source>
        <strain evidence="12 13">JCM 14827</strain>
    </source>
</reference>
<evidence type="ECO:0000256" key="3">
    <source>
        <dbReference type="ARBA" id="ARBA00022553"/>
    </source>
</evidence>
<feature type="chain" id="PRO_5047417463" description="histidine kinase" evidence="10">
    <location>
        <begin position="27"/>
        <end position="378"/>
    </location>
</feature>
<dbReference type="GO" id="GO:0016301">
    <property type="term" value="F:kinase activity"/>
    <property type="evidence" value="ECO:0007669"/>
    <property type="project" value="UniProtKB-KW"/>
</dbReference>
<dbReference type="Pfam" id="PF02518">
    <property type="entry name" value="HATPase_c"/>
    <property type="match status" value="1"/>
</dbReference>
<evidence type="ECO:0000256" key="1">
    <source>
        <dbReference type="ARBA" id="ARBA00000085"/>
    </source>
</evidence>
<dbReference type="EC" id="2.7.13.3" evidence="2"/>
<evidence type="ECO:0000313" key="13">
    <source>
        <dbReference type="Proteomes" id="UP001367513"/>
    </source>
</evidence>
<dbReference type="InterPro" id="IPR011712">
    <property type="entry name" value="Sig_transdc_His_kin_sub3_dim/P"/>
</dbReference>
<dbReference type="EMBL" id="JBBPIX010000003">
    <property type="protein sequence ID" value="MEK6463804.1"/>
    <property type="molecule type" value="Genomic_DNA"/>
</dbReference>
<organism evidence="12 13">
    <name type="scientific">Pseudonocardia alni subsp. carboxydivorans</name>
    <dbReference type="NCBI Taxonomy" id="415010"/>
    <lineage>
        <taxon>Bacteria</taxon>
        <taxon>Bacillati</taxon>
        <taxon>Actinomycetota</taxon>
        <taxon>Actinomycetes</taxon>
        <taxon>Pseudonocardiales</taxon>
        <taxon>Pseudonocardiaceae</taxon>
        <taxon>Pseudonocardia</taxon>
    </lineage>
</organism>
<proteinExistence type="predicted"/>
<dbReference type="Gene3D" id="1.20.5.1930">
    <property type="match status" value="1"/>
</dbReference>
<keyword evidence="5" id="KW-0547">Nucleotide-binding</keyword>
<dbReference type="SMART" id="SM00387">
    <property type="entry name" value="HATPase_c"/>
    <property type="match status" value="1"/>
</dbReference>
<keyword evidence="10" id="KW-0732">Signal</keyword>
<dbReference type="InterPro" id="IPR036890">
    <property type="entry name" value="HATPase_C_sf"/>
</dbReference>
<dbReference type="RefSeq" id="WP_346102566.1">
    <property type="nucleotide sequence ID" value="NZ_BAAAOD010000010.1"/>
</dbReference>
<evidence type="ECO:0000256" key="8">
    <source>
        <dbReference type="ARBA" id="ARBA00023012"/>
    </source>
</evidence>
<dbReference type="Proteomes" id="UP001367513">
    <property type="component" value="Unassembled WGS sequence"/>
</dbReference>
<comment type="catalytic activity">
    <reaction evidence="1">
        <text>ATP + protein L-histidine = ADP + protein N-phospho-L-histidine.</text>
        <dbReference type="EC" id="2.7.13.3"/>
    </reaction>
</comment>
<gene>
    <name evidence="12" type="ORF">WG925_08665</name>
</gene>
<evidence type="ECO:0000256" key="6">
    <source>
        <dbReference type="ARBA" id="ARBA00022777"/>
    </source>
</evidence>
<dbReference type="Gene3D" id="3.30.565.10">
    <property type="entry name" value="Histidine kinase-like ATPase, C-terminal domain"/>
    <property type="match status" value="1"/>
</dbReference>
<evidence type="ECO:0000256" key="9">
    <source>
        <dbReference type="SAM" id="Phobius"/>
    </source>
</evidence>
<feature type="transmembrane region" description="Helical" evidence="9">
    <location>
        <begin position="103"/>
        <end position="123"/>
    </location>
</feature>
<evidence type="ECO:0000256" key="10">
    <source>
        <dbReference type="SAM" id="SignalP"/>
    </source>
</evidence>
<keyword evidence="9" id="KW-1133">Transmembrane helix</keyword>
<feature type="domain" description="Histidine kinase/HSP90-like ATPase" evidence="11">
    <location>
        <begin position="284"/>
        <end position="375"/>
    </location>
</feature>
<keyword evidence="6 12" id="KW-0418">Kinase</keyword>
<evidence type="ECO:0000313" key="12">
    <source>
        <dbReference type="EMBL" id="MEK6463804.1"/>
    </source>
</evidence>
<name>A0ABU9ABK6_PSEA5</name>
<feature type="signal peptide" evidence="10">
    <location>
        <begin position="1"/>
        <end position="26"/>
    </location>
</feature>
<keyword evidence="3" id="KW-0597">Phosphoprotein</keyword>
<evidence type="ECO:0000256" key="2">
    <source>
        <dbReference type="ARBA" id="ARBA00012438"/>
    </source>
</evidence>
<feature type="transmembrane region" description="Helical" evidence="9">
    <location>
        <begin position="129"/>
        <end position="146"/>
    </location>
</feature>
<feature type="transmembrane region" description="Helical" evidence="9">
    <location>
        <begin position="70"/>
        <end position="91"/>
    </location>
</feature>
<protein>
    <recommendedName>
        <fullName evidence="2">histidine kinase</fullName>
        <ecNumber evidence="2">2.7.13.3</ecNumber>
    </recommendedName>
</protein>
<dbReference type="Pfam" id="PF07730">
    <property type="entry name" value="HisKA_3"/>
    <property type="match status" value="1"/>
</dbReference>